<dbReference type="Pfam" id="PF01551">
    <property type="entry name" value="Peptidase_M23"/>
    <property type="match status" value="1"/>
</dbReference>
<dbReference type="EMBL" id="JAENIG010000001">
    <property type="protein sequence ID" value="MBK1853504.1"/>
    <property type="molecule type" value="Genomic_DNA"/>
</dbReference>
<dbReference type="CDD" id="cd12797">
    <property type="entry name" value="M23_peptidase"/>
    <property type="match status" value="1"/>
</dbReference>
<dbReference type="InterPro" id="IPR016047">
    <property type="entry name" value="M23ase_b-sheet_dom"/>
</dbReference>
<dbReference type="GO" id="GO:0004222">
    <property type="term" value="F:metalloendopeptidase activity"/>
    <property type="evidence" value="ECO:0007669"/>
    <property type="project" value="TreeGrafter"/>
</dbReference>
<dbReference type="PANTHER" id="PTHR21666">
    <property type="entry name" value="PEPTIDASE-RELATED"/>
    <property type="match status" value="1"/>
</dbReference>
<evidence type="ECO:0000256" key="1">
    <source>
        <dbReference type="SAM" id="SignalP"/>
    </source>
</evidence>
<reference evidence="3" key="1">
    <citation type="submission" date="2021-01" db="EMBL/GenBank/DDBJ databases">
        <title>Modified the classification status of verrucomicrobia.</title>
        <authorList>
            <person name="Feng X."/>
        </authorList>
    </citation>
    <scope>NUCLEOTIDE SEQUENCE</scope>
    <source>
        <strain evidence="3">5K15</strain>
    </source>
</reference>
<organism evidence="3 4">
    <name type="scientific">Oceaniferula flava</name>
    <dbReference type="NCBI Taxonomy" id="2800421"/>
    <lineage>
        <taxon>Bacteria</taxon>
        <taxon>Pseudomonadati</taxon>
        <taxon>Verrucomicrobiota</taxon>
        <taxon>Verrucomicrobiia</taxon>
        <taxon>Verrucomicrobiales</taxon>
        <taxon>Verrucomicrobiaceae</taxon>
        <taxon>Oceaniferula</taxon>
    </lineage>
</organism>
<dbReference type="SUPFAM" id="SSF51261">
    <property type="entry name" value="Duplicated hybrid motif"/>
    <property type="match status" value="1"/>
</dbReference>
<dbReference type="Gene3D" id="2.70.70.10">
    <property type="entry name" value="Glucose Permease (Domain IIA)"/>
    <property type="match status" value="1"/>
</dbReference>
<dbReference type="AlphaFoldDB" id="A0AAE2S9T8"/>
<sequence>MSARSLSRLLGILFLLTCQLTAAPAEIVLPTVNDHLFRGEGEKFYMYVHRTFEGKSSRPWQAGKYGFVRNLKRTEDGVIGTRFHEGIDIRPIKRDRSNKPLDEVKAIASGVVAYTCPVNGRSNYGKYIVVEHNWDSGPLCSLYAHLSDVKVQVGERVTQGQTIGMMGYTGAGINRERSHLHLELDLMLSTHYDAWHAKYFGSKNYHGNHNGLNMAGLDVAGFYIAKNKDKTLTIPRFVKSRKVYYKVTVPRHGPLNLMTRYPWLVKGDAKTPTPSWEISFTASGLPVNVAASNRKVSAPRVTSVRKCLSKHEYHTKGILTGTGYRASLSATGRRFIDLLTWPENGEVTNASN</sequence>
<feature type="chain" id="PRO_5041924335" evidence="1">
    <location>
        <begin position="23"/>
        <end position="352"/>
    </location>
</feature>
<comment type="caution">
    <text evidence="3">The sequence shown here is derived from an EMBL/GenBank/DDBJ whole genome shotgun (WGS) entry which is preliminary data.</text>
</comment>
<dbReference type="RefSeq" id="WP_309488101.1">
    <property type="nucleotide sequence ID" value="NZ_JAENIG010000001.1"/>
</dbReference>
<evidence type="ECO:0000313" key="4">
    <source>
        <dbReference type="Proteomes" id="UP000634206"/>
    </source>
</evidence>
<feature type="signal peptide" evidence="1">
    <location>
        <begin position="1"/>
        <end position="22"/>
    </location>
</feature>
<feature type="domain" description="M23ase beta-sheet core" evidence="2">
    <location>
        <begin position="83"/>
        <end position="184"/>
    </location>
</feature>
<gene>
    <name evidence="3" type="ORF">JIN83_00880</name>
</gene>
<dbReference type="InterPro" id="IPR011055">
    <property type="entry name" value="Dup_hybrid_motif"/>
</dbReference>
<keyword evidence="1" id="KW-0732">Signal</keyword>
<accession>A0AAE2S9T8</accession>
<keyword evidence="4" id="KW-1185">Reference proteome</keyword>
<proteinExistence type="predicted"/>
<evidence type="ECO:0000313" key="3">
    <source>
        <dbReference type="EMBL" id="MBK1853504.1"/>
    </source>
</evidence>
<evidence type="ECO:0000259" key="2">
    <source>
        <dbReference type="Pfam" id="PF01551"/>
    </source>
</evidence>
<dbReference type="InterPro" id="IPR050570">
    <property type="entry name" value="Cell_wall_metabolism_enzyme"/>
</dbReference>
<dbReference type="PANTHER" id="PTHR21666:SF270">
    <property type="entry name" value="MUREIN HYDROLASE ACTIVATOR ENVC"/>
    <property type="match status" value="1"/>
</dbReference>
<name>A0AAE2S9T8_9BACT</name>
<protein>
    <submittedName>
        <fullName evidence="3">M23 family metallopeptidase</fullName>
    </submittedName>
</protein>
<dbReference type="Proteomes" id="UP000634206">
    <property type="component" value="Unassembled WGS sequence"/>
</dbReference>